<proteinExistence type="predicted"/>
<dbReference type="Proteomes" id="UP000215086">
    <property type="component" value="Chromosome"/>
</dbReference>
<keyword evidence="3" id="KW-1185">Reference proteome</keyword>
<evidence type="ECO:0000256" key="1">
    <source>
        <dbReference type="SAM" id="MobiDB-lite"/>
    </source>
</evidence>
<sequence>MFRESTRRYNGAKSEQNWQIGRSAREKRAHGGQTEASLWA</sequence>
<dbReference type="EMBL" id="CP018477">
    <property type="protein sequence ID" value="ASV76647.1"/>
    <property type="molecule type" value="Genomic_DNA"/>
</dbReference>
<dbReference type="KEGG" id="ttf:THTE_4046"/>
<accession>A0A286RL47</accession>
<evidence type="ECO:0000313" key="2">
    <source>
        <dbReference type="EMBL" id="ASV76647.1"/>
    </source>
</evidence>
<organism evidence="2 3">
    <name type="scientific">Thermogutta terrifontis</name>
    <dbReference type="NCBI Taxonomy" id="1331910"/>
    <lineage>
        <taxon>Bacteria</taxon>
        <taxon>Pseudomonadati</taxon>
        <taxon>Planctomycetota</taxon>
        <taxon>Planctomycetia</taxon>
        <taxon>Pirellulales</taxon>
        <taxon>Thermoguttaceae</taxon>
        <taxon>Thermogutta</taxon>
    </lineage>
</organism>
<gene>
    <name evidence="2" type="ORF">THTE_4046</name>
</gene>
<feature type="region of interest" description="Disordered" evidence="1">
    <location>
        <begin position="1"/>
        <end position="40"/>
    </location>
</feature>
<protein>
    <submittedName>
        <fullName evidence="2">Uncharacterized protein</fullName>
    </submittedName>
</protein>
<name>A0A286RL47_9BACT</name>
<reference evidence="2 3" key="1">
    <citation type="journal article" name="Front. Microbiol.">
        <title>Sugar Metabolism of the First Thermophilic Planctomycete Thermogutta terrifontis: Comparative Genomic and Transcriptomic Approaches.</title>
        <authorList>
            <person name="Elcheninov A.G."/>
            <person name="Menzel P."/>
            <person name="Gudbergsdottir S.R."/>
            <person name="Slesarev A.I."/>
            <person name="Kadnikov V.V."/>
            <person name="Krogh A."/>
            <person name="Bonch-Osmolovskaya E.A."/>
            <person name="Peng X."/>
            <person name="Kublanov I.V."/>
        </authorList>
    </citation>
    <scope>NUCLEOTIDE SEQUENCE [LARGE SCALE GENOMIC DNA]</scope>
    <source>
        <strain evidence="2 3">R1</strain>
    </source>
</reference>
<evidence type="ECO:0000313" key="3">
    <source>
        <dbReference type="Proteomes" id="UP000215086"/>
    </source>
</evidence>
<dbReference type="AlphaFoldDB" id="A0A286RL47"/>